<proteinExistence type="predicted"/>
<gene>
    <name evidence="1" type="ORF">CBRE1094_LOCUS36298</name>
</gene>
<protein>
    <submittedName>
        <fullName evidence="1">Uncharacterized protein</fullName>
    </submittedName>
</protein>
<reference evidence="1" key="1">
    <citation type="submission" date="2021-01" db="EMBL/GenBank/DDBJ databases">
        <authorList>
            <person name="Corre E."/>
            <person name="Pelletier E."/>
            <person name="Niang G."/>
            <person name="Scheremetjew M."/>
            <person name="Finn R."/>
            <person name="Kale V."/>
            <person name="Holt S."/>
            <person name="Cochrane G."/>
            <person name="Meng A."/>
            <person name="Brown T."/>
            <person name="Cohen L."/>
        </authorList>
    </citation>
    <scope>NUCLEOTIDE SEQUENCE</scope>
    <source>
        <strain evidence="1">UTEX LB 985</strain>
    </source>
</reference>
<dbReference type="Gene3D" id="3.40.50.1240">
    <property type="entry name" value="Phosphoglycerate mutase-like"/>
    <property type="match status" value="1"/>
</dbReference>
<dbReference type="EMBL" id="HBGU01066596">
    <property type="protein sequence ID" value="CAD9526282.1"/>
    <property type="molecule type" value="Transcribed_RNA"/>
</dbReference>
<organism evidence="1">
    <name type="scientific">Haptolina brevifila</name>
    <dbReference type="NCBI Taxonomy" id="156173"/>
    <lineage>
        <taxon>Eukaryota</taxon>
        <taxon>Haptista</taxon>
        <taxon>Haptophyta</taxon>
        <taxon>Prymnesiophyceae</taxon>
        <taxon>Prymnesiales</taxon>
        <taxon>Prymnesiaceae</taxon>
        <taxon>Haptolina</taxon>
    </lineage>
</organism>
<dbReference type="AlphaFoldDB" id="A0A7S2ISE4"/>
<dbReference type="InterPro" id="IPR029033">
    <property type="entry name" value="His_PPase_superfam"/>
</dbReference>
<evidence type="ECO:0000313" key="1">
    <source>
        <dbReference type="EMBL" id="CAD9526282.1"/>
    </source>
</evidence>
<sequence length="189" mass="21066">MQLSTLMPLLSMDPTGTSQFAVNRTVYIIRHGEKTWEFGCLNKTGQERADALVNIFNGRSSPLHATFGVPQSLFANHYDDPVDCERCHETLTPISVALSLPIIFDYGYPKWLGGNSRAAKAILAKSAVAFPVLVAWEHRNIRNLTADLGVEESIIPDWSWLDFDTVYMLNFSPTGAVIDFQIAAENFVE</sequence>
<dbReference type="SUPFAM" id="SSF53254">
    <property type="entry name" value="Phosphoglycerate mutase-like"/>
    <property type="match status" value="1"/>
</dbReference>
<accession>A0A7S2ISE4</accession>
<name>A0A7S2ISE4_9EUKA</name>